<evidence type="ECO:0000256" key="2">
    <source>
        <dbReference type="ARBA" id="ARBA00010447"/>
    </source>
</evidence>
<keyword evidence="5 8" id="KW-0663">Pyridoxal phosphate</keyword>
<dbReference type="Gene3D" id="3.90.1150.10">
    <property type="entry name" value="Aspartate Aminotransferase, domain 1"/>
    <property type="match status" value="1"/>
</dbReference>
<evidence type="ECO:0000256" key="8">
    <source>
        <dbReference type="RuleBase" id="RU004506"/>
    </source>
</evidence>
<evidence type="ECO:0000259" key="9">
    <source>
        <dbReference type="Pfam" id="PF00266"/>
    </source>
</evidence>
<dbReference type="GO" id="GO:0006534">
    <property type="term" value="P:cysteine metabolic process"/>
    <property type="evidence" value="ECO:0007669"/>
    <property type="project" value="UniProtKB-UniRule"/>
</dbReference>
<dbReference type="InterPro" id="IPR015422">
    <property type="entry name" value="PyrdxlP-dep_Trfase_small"/>
</dbReference>
<comment type="cofactor">
    <cofactor evidence="1 7">
        <name>pyridoxal 5'-phosphate</name>
        <dbReference type="ChEBI" id="CHEBI:597326"/>
    </cofactor>
</comment>
<dbReference type="GO" id="GO:0031071">
    <property type="term" value="F:cysteine desulfurase activity"/>
    <property type="evidence" value="ECO:0007669"/>
    <property type="project" value="UniProtKB-UniRule"/>
</dbReference>
<dbReference type="Proteomes" id="UP000034160">
    <property type="component" value="Unassembled WGS sequence"/>
</dbReference>
<comment type="caution">
    <text evidence="10">The sequence shown here is derived from an EMBL/GenBank/DDBJ whole genome shotgun (WGS) entry which is preliminary data.</text>
</comment>
<evidence type="ECO:0000313" key="11">
    <source>
        <dbReference type="Proteomes" id="UP000034160"/>
    </source>
</evidence>
<dbReference type="InterPro" id="IPR015421">
    <property type="entry name" value="PyrdxlP-dep_Trfase_major"/>
</dbReference>
<sequence length="417" mass="46176">MLPGIIDGMFDVQKIRKDFPILSRKVQGSKQLVYLDSAATSQKPQGVLDAMNEYYTHFNANVHRGIHTLGNESTSVFQNSRQKIAQFFGADDNELILVRNTTEGLNALCYMWGEKHISEGDMIVSTEMEHHSNFVPWQQLAKRKHATFTAVHVHEHGELDLHHLEELLKTKKVKLIAVVHVSNAIGTINPIERIVELSHQYGAKVIVDGAQSASHMPVNFHKLEYDAYAFSGHKMLGPMGIGGLLVRAKIIDELQPYVFGGGMIDTVSVEETTFAELPDKYIAGTPDVASTVGLAVACGYLNTIDMKKAFQHDQELVAYALEKLSAMKNVKIVGPLDVKKRCGSVAFLYHGVHAHDVAQILDSEGVAVRSGHHCTMPLHTKFGWIATTRASFNVYSTTHEIDVLVQALQKVKVVFGK</sequence>
<dbReference type="Pfam" id="PF00266">
    <property type="entry name" value="Aminotran_5"/>
    <property type="match status" value="1"/>
</dbReference>
<proteinExistence type="inferred from homology"/>
<keyword evidence="4 8" id="KW-0808">Transferase</keyword>
<dbReference type="InterPro" id="IPR010970">
    <property type="entry name" value="Cys_dSase_SufS"/>
</dbReference>
<dbReference type="AlphaFoldDB" id="A0A0G1A8P3"/>
<dbReference type="SUPFAM" id="SSF53383">
    <property type="entry name" value="PLP-dependent transferases"/>
    <property type="match status" value="1"/>
</dbReference>
<gene>
    <name evidence="10" type="ORF">UU93_C0036G0003</name>
</gene>
<dbReference type="PANTHER" id="PTHR43586">
    <property type="entry name" value="CYSTEINE DESULFURASE"/>
    <property type="match status" value="1"/>
</dbReference>
<organism evidence="10 11">
    <name type="scientific">Candidatus Amesbacteria bacterium GW2011_GWA2_42_12</name>
    <dbReference type="NCBI Taxonomy" id="1618356"/>
    <lineage>
        <taxon>Bacteria</taxon>
        <taxon>Candidatus Amesiibacteriota</taxon>
    </lineage>
</organism>
<dbReference type="PROSITE" id="PS00595">
    <property type="entry name" value="AA_TRANSFER_CLASS_5"/>
    <property type="match status" value="1"/>
</dbReference>
<evidence type="ECO:0000313" key="10">
    <source>
        <dbReference type="EMBL" id="KKS30506.1"/>
    </source>
</evidence>
<evidence type="ECO:0000256" key="7">
    <source>
        <dbReference type="RuleBase" id="RU004504"/>
    </source>
</evidence>
<evidence type="ECO:0000256" key="6">
    <source>
        <dbReference type="ARBA" id="ARBA00050776"/>
    </source>
</evidence>
<comment type="function">
    <text evidence="8">Catalyzes the removal of elemental sulfur and selenium atoms from L-cysteine, L-cystine, L-selenocysteine, and L-selenocystine to produce L-alanine.</text>
</comment>
<reference evidence="10 11" key="1">
    <citation type="journal article" date="2015" name="Nature">
        <title>rRNA introns, odd ribosomes, and small enigmatic genomes across a large radiation of phyla.</title>
        <authorList>
            <person name="Brown C.T."/>
            <person name="Hug L.A."/>
            <person name="Thomas B.C."/>
            <person name="Sharon I."/>
            <person name="Castelle C.J."/>
            <person name="Singh A."/>
            <person name="Wilkins M.J."/>
            <person name="Williams K.H."/>
            <person name="Banfield J.F."/>
        </authorList>
    </citation>
    <scope>NUCLEOTIDE SEQUENCE [LARGE SCALE GENOMIC DNA]</scope>
</reference>
<dbReference type="PATRIC" id="fig|1618356.3.peg.839"/>
<protein>
    <recommendedName>
        <fullName evidence="3 8">Cysteine desulfurase</fullName>
        <ecNumber evidence="3 8">2.8.1.7</ecNumber>
    </recommendedName>
</protein>
<accession>A0A0G1A8P3</accession>
<dbReference type="GO" id="GO:0030170">
    <property type="term" value="F:pyridoxal phosphate binding"/>
    <property type="evidence" value="ECO:0007669"/>
    <property type="project" value="UniProtKB-UniRule"/>
</dbReference>
<dbReference type="EC" id="2.8.1.7" evidence="3 8"/>
<comment type="similarity">
    <text evidence="2 8">Belongs to the class-V pyridoxal-phosphate-dependent aminotransferase family. Csd subfamily.</text>
</comment>
<name>A0A0G1A8P3_9BACT</name>
<dbReference type="NCBIfam" id="TIGR01979">
    <property type="entry name" value="sufS"/>
    <property type="match status" value="1"/>
</dbReference>
<dbReference type="PANTHER" id="PTHR43586:SF8">
    <property type="entry name" value="CYSTEINE DESULFURASE 1, CHLOROPLASTIC"/>
    <property type="match status" value="1"/>
</dbReference>
<dbReference type="CDD" id="cd06453">
    <property type="entry name" value="SufS_like"/>
    <property type="match status" value="1"/>
</dbReference>
<dbReference type="InterPro" id="IPR015424">
    <property type="entry name" value="PyrdxlP-dep_Trfase"/>
</dbReference>
<dbReference type="STRING" id="1618356.UU93_C0036G0003"/>
<dbReference type="InterPro" id="IPR000192">
    <property type="entry name" value="Aminotrans_V_dom"/>
</dbReference>
<evidence type="ECO:0000256" key="1">
    <source>
        <dbReference type="ARBA" id="ARBA00001933"/>
    </source>
</evidence>
<dbReference type="Gene3D" id="3.40.640.10">
    <property type="entry name" value="Type I PLP-dependent aspartate aminotransferase-like (Major domain)"/>
    <property type="match status" value="1"/>
</dbReference>
<evidence type="ECO:0000256" key="5">
    <source>
        <dbReference type="ARBA" id="ARBA00022898"/>
    </source>
</evidence>
<comment type="catalytic activity">
    <reaction evidence="6 8">
        <text>(sulfur carrier)-H + L-cysteine = (sulfur carrier)-SH + L-alanine</text>
        <dbReference type="Rhea" id="RHEA:43892"/>
        <dbReference type="Rhea" id="RHEA-COMP:14737"/>
        <dbReference type="Rhea" id="RHEA-COMP:14739"/>
        <dbReference type="ChEBI" id="CHEBI:29917"/>
        <dbReference type="ChEBI" id="CHEBI:35235"/>
        <dbReference type="ChEBI" id="CHEBI:57972"/>
        <dbReference type="ChEBI" id="CHEBI:64428"/>
        <dbReference type="EC" id="2.8.1.7"/>
    </reaction>
</comment>
<dbReference type="EMBL" id="LCCN01000036">
    <property type="protein sequence ID" value="KKS30506.1"/>
    <property type="molecule type" value="Genomic_DNA"/>
</dbReference>
<dbReference type="InterPro" id="IPR020578">
    <property type="entry name" value="Aminotrans_V_PyrdxlP_BS"/>
</dbReference>
<feature type="domain" description="Aminotransferase class V" evidence="9">
    <location>
        <begin position="33"/>
        <end position="404"/>
    </location>
</feature>
<evidence type="ECO:0000256" key="3">
    <source>
        <dbReference type="ARBA" id="ARBA00012239"/>
    </source>
</evidence>
<evidence type="ECO:0000256" key="4">
    <source>
        <dbReference type="ARBA" id="ARBA00022679"/>
    </source>
</evidence>